<dbReference type="Proteomes" id="UP001159405">
    <property type="component" value="Unassembled WGS sequence"/>
</dbReference>
<gene>
    <name evidence="2" type="ORF">PLOB_00047876</name>
</gene>
<dbReference type="PROSITE" id="PS50017">
    <property type="entry name" value="DEATH_DOMAIN"/>
    <property type="match status" value="1"/>
</dbReference>
<accession>A0ABN8N2Y8</accession>
<dbReference type="InterPro" id="IPR042355">
    <property type="entry name" value="IGFLR1"/>
</dbReference>
<dbReference type="EMBL" id="CALNXK010000009">
    <property type="protein sequence ID" value="CAH3041722.1"/>
    <property type="molecule type" value="Genomic_DNA"/>
</dbReference>
<protein>
    <recommendedName>
        <fullName evidence="1">Death domain-containing protein</fullName>
    </recommendedName>
</protein>
<name>A0ABN8N2Y8_9CNID</name>
<dbReference type="PANTHER" id="PTHR14657">
    <property type="entry name" value="IGF-LIKE FAMILY RECEPTOR 1"/>
    <property type="match status" value="1"/>
</dbReference>
<evidence type="ECO:0000313" key="2">
    <source>
        <dbReference type="EMBL" id="CAH3041722.1"/>
    </source>
</evidence>
<dbReference type="InterPro" id="IPR000488">
    <property type="entry name" value="Death_dom"/>
</dbReference>
<comment type="caution">
    <text evidence="2">The sequence shown here is derived from an EMBL/GenBank/DDBJ whole genome shotgun (WGS) entry which is preliminary data.</text>
</comment>
<sequence>MEKKRKFKPSDPLAKTILDCLDLLEGLFRCLDKEYKYGSCKCWKHVAEYFEIEEQEYQNFNCSQVHSPTEVMFEYLQTRRPEMIIGGVKGGLHSISREDVVCVLVEYEQTYDTVDSDTLVCSLFDSDPDIIGKIAFLLDVQKKGLNTWSDLAASLEIPRGDFKTFETCNKDCPATERLFELVKIHYPRTTVRDLISHLEEIKRQDVIVAIRKCTKVSEDALLKDLMEDLDVMENVCELLNQKQRTKRVKNWSHLGRRYGIKKEYLDDLSPSQEEIVCPTEALIQSLGGSQPYSTLADLIWAIHSIDRDDALEVLKVYLQDGCIANVLRLCDCERCEKAREQEKGHADGL</sequence>
<evidence type="ECO:0000313" key="3">
    <source>
        <dbReference type="Proteomes" id="UP001159405"/>
    </source>
</evidence>
<feature type="domain" description="Death" evidence="1">
    <location>
        <begin position="250"/>
        <end position="318"/>
    </location>
</feature>
<dbReference type="InterPro" id="IPR011029">
    <property type="entry name" value="DEATH-like_dom_sf"/>
</dbReference>
<evidence type="ECO:0000259" key="1">
    <source>
        <dbReference type="PROSITE" id="PS50017"/>
    </source>
</evidence>
<dbReference type="SUPFAM" id="SSF47986">
    <property type="entry name" value="DEATH domain"/>
    <property type="match status" value="3"/>
</dbReference>
<organism evidence="2 3">
    <name type="scientific">Porites lobata</name>
    <dbReference type="NCBI Taxonomy" id="104759"/>
    <lineage>
        <taxon>Eukaryota</taxon>
        <taxon>Metazoa</taxon>
        <taxon>Cnidaria</taxon>
        <taxon>Anthozoa</taxon>
        <taxon>Hexacorallia</taxon>
        <taxon>Scleractinia</taxon>
        <taxon>Fungiina</taxon>
        <taxon>Poritidae</taxon>
        <taxon>Porites</taxon>
    </lineage>
</organism>
<dbReference type="Pfam" id="PF00531">
    <property type="entry name" value="Death"/>
    <property type="match status" value="1"/>
</dbReference>
<dbReference type="PANTHER" id="PTHR14657:SF2">
    <property type="entry name" value="IGF-LIKE FAMILY RECEPTOR 1"/>
    <property type="match status" value="1"/>
</dbReference>
<proteinExistence type="predicted"/>
<dbReference type="Gene3D" id="1.10.533.10">
    <property type="entry name" value="Death Domain, Fas"/>
    <property type="match status" value="3"/>
</dbReference>
<reference evidence="2 3" key="1">
    <citation type="submission" date="2022-05" db="EMBL/GenBank/DDBJ databases">
        <authorList>
            <consortium name="Genoscope - CEA"/>
            <person name="William W."/>
        </authorList>
    </citation>
    <scope>NUCLEOTIDE SEQUENCE [LARGE SCALE GENOMIC DNA]</scope>
</reference>
<keyword evidence="3" id="KW-1185">Reference proteome</keyword>